<proteinExistence type="predicted"/>
<gene>
    <name evidence="1" type="ORF">C440_14054</name>
</gene>
<evidence type="ECO:0000313" key="2">
    <source>
        <dbReference type="Proteomes" id="UP000011550"/>
    </source>
</evidence>
<evidence type="ECO:0000313" key="1">
    <source>
        <dbReference type="EMBL" id="ELZ91443.1"/>
    </source>
</evidence>
<reference evidence="1 2" key="1">
    <citation type="journal article" date="2014" name="PLoS Genet.">
        <title>Phylogenetically driven sequencing of extremely halophilic archaea reveals strategies for static and dynamic osmo-response.</title>
        <authorList>
            <person name="Becker E.A."/>
            <person name="Seitzer P.M."/>
            <person name="Tritt A."/>
            <person name="Larsen D."/>
            <person name="Krusor M."/>
            <person name="Yao A.I."/>
            <person name="Wu D."/>
            <person name="Madern D."/>
            <person name="Eisen J.A."/>
            <person name="Darling A.E."/>
            <person name="Facciotti M.T."/>
        </authorList>
    </citation>
    <scope>NUCLEOTIDE SEQUENCE [LARGE SCALE GENOMIC DNA]</scope>
    <source>
        <strain evidence="1 2">ATCC BAA-1512</strain>
    </source>
</reference>
<name>M0I600_9EURY</name>
<dbReference type="AlphaFoldDB" id="M0I600"/>
<dbReference type="PATRIC" id="fig|662479.7.peg.2846"/>
<dbReference type="Proteomes" id="UP000011550">
    <property type="component" value="Unassembled WGS sequence"/>
</dbReference>
<keyword evidence="2" id="KW-1185">Reference proteome</keyword>
<accession>M0I600</accession>
<sequence length="61" mass="6596">MVTDRVIALGYSWEDFQPVGTSVGAGDRAVGESNGVLVVEADERLTPSTRRHPNRVRGEGQ</sequence>
<dbReference type="EMBL" id="AOLN01000018">
    <property type="protein sequence ID" value="ELZ91443.1"/>
    <property type="molecule type" value="Genomic_DNA"/>
</dbReference>
<organism evidence="1 2">
    <name type="scientific">Haloferax mucosum ATCC BAA-1512</name>
    <dbReference type="NCBI Taxonomy" id="662479"/>
    <lineage>
        <taxon>Archaea</taxon>
        <taxon>Methanobacteriati</taxon>
        <taxon>Methanobacteriota</taxon>
        <taxon>Stenosarchaea group</taxon>
        <taxon>Halobacteria</taxon>
        <taxon>Halobacteriales</taxon>
        <taxon>Haloferacaceae</taxon>
        <taxon>Haloferax</taxon>
    </lineage>
</organism>
<protein>
    <submittedName>
        <fullName evidence="1">Uncharacterized protein</fullName>
    </submittedName>
</protein>
<comment type="caution">
    <text evidence="1">The sequence shown here is derived from an EMBL/GenBank/DDBJ whole genome shotgun (WGS) entry which is preliminary data.</text>
</comment>